<dbReference type="InterPro" id="IPR041705">
    <property type="entry name" value="PIN_Sll0205"/>
</dbReference>
<comment type="caution">
    <text evidence="2">The sequence shown here is derived from an EMBL/GenBank/DDBJ whole genome shotgun (WGS) entry which is preliminary data.</text>
</comment>
<organism evidence="2 3">
    <name type="scientific">Thiocapsa rosea</name>
    <dbReference type="NCBI Taxonomy" id="69360"/>
    <lineage>
        <taxon>Bacteria</taxon>
        <taxon>Pseudomonadati</taxon>
        <taxon>Pseudomonadota</taxon>
        <taxon>Gammaproteobacteria</taxon>
        <taxon>Chromatiales</taxon>
        <taxon>Chromatiaceae</taxon>
        <taxon>Thiocapsa</taxon>
    </lineage>
</organism>
<dbReference type="EMBL" id="RBXL01000001">
    <property type="protein sequence ID" value="RKT45261.1"/>
    <property type="molecule type" value="Genomic_DNA"/>
</dbReference>
<evidence type="ECO:0000259" key="1">
    <source>
        <dbReference type="Pfam" id="PF01850"/>
    </source>
</evidence>
<keyword evidence="3" id="KW-1185">Reference proteome</keyword>
<accession>A0A495V794</accession>
<dbReference type="InterPro" id="IPR029060">
    <property type="entry name" value="PIN-like_dom_sf"/>
</dbReference>
<dbReference type="PANTHER" id="PTHR36173">
    <property type="entry name" value="RIBONUCLEASE VAPC16-RELATED"/>
    <property type="match status" value="1"/>
</dbReference>
<evidence type="ECO:0000313" key="2">
    <source>
        <dbReference type="EMBL" id="RKT45261.1"/>
    </source>
</evidence>
<dbReference type="Pfam" id="PF01850">
    <property type="entry name" value="PIN"/>
    <property type="match status" value="1"/>
</dbReference>
<dbReference type="SUPFAM" id="SSF88723">
    <property type="entry name" value="PIN domain-like"/>
    <property type="match status" value="1"/>
</dbReference>
<name>A0A495V794_9GAMM</name>
<dbReference type="OrthoDB" id="9798990at2"/>
<dbReference type="Proteomes" id="UP000274556">
    <property type="component" value="Unassembled WGS sequence"/>
</dbReference>
<evidence type="ECO:0000313" key="3">
    <source>
        <dbReference type="Proteomes" id="UP000274556"/>
    </source>
</evidence>
<dbReference type="PANTHER" id="PTHR36173:SF2">
    <property type="entry name" value="RIBONUCLEASE VAPC16"/>
    <property type="match status" value="1"/>
</dbReference>
<dbReference type="AlphaFoldDB" id="A0A495V794"/>
<dbReference type="InterPro" id="IPR052919">
    <property type="entry name" value="TA_system_RNase"/>
</dbReference>
<dbReference type="Gene3D" id="3.40.50.1010">
    <property type="entry name" value="5'-nuclease"/>
    <property type="match status" value="1"/>
</dbReference>
<reference evidence="2 3" key="1">
    <citation type="submission" date="2018-10" db="EMBL/GenBank/DDBJ databases">
        <title>Genomic Encyclopedia of Archaeal and Bacterial Type Strains, Phase II (KMG-II): from individual species to whole genera.</title>
        <authorList>
            <person name="Goeker M."/>
        </authorList>
    </citation>
    <scope>NUCLEOTIDE SEQUENCE [LARGE SCALE GENOMIC DNA]</scope>
    <source>
        <strain evidence="2 3">DSM 235</strain>
    </source>
</reference>
<dbReference type="InterPro" id="IPR002716">
    <property type="entry name" value="PIN_dom"/>
</dbReference>
<sequence>MRVLTDTHILLWALLRPAQLDAACRDVLESPDHRIFFSAVNIWEIAIKRALDRPDFDVEPDAIHRAALETGFRELPISAVHAAAVRHLPVHHRDPFDRLLIVQAQTEPLLLMTDDPLISLYSVQRLGGVAAGKMA</sequence>
<dbReference type="RefSeq" id="WP_120797566.1">
    <property type="nucleotide sequence ID" value="NZ_RBXL01000001.1"/>
</dbReference>
<proteinExistence type="predicted"/>
<dbReference type="CDD" id="cd09872">
    <property type="entry name" value="PIN_Sll0205-like"/>
    <property type="match status" value="1"/>
</dbReference>
<gene>
    <name evidence="2" type="ORF">BDD21_2695</name>
</gene>
<feature type="domain" description="PIN" evidence="1">
    <location>
        <begin position="4"/>
        <end position="115"/>
    </location>
</feature>
<protein>
    <submittedName>
        <fullName evidence="2">PIN domain nuclease of toxin-antitoxin system</fullName>
    </submittedName>
</protein>